<feature type="region of interest" description="Disordered" evidence="1">
    <location>
        <begin position="29"/>
        <end position="116"/>
    </location>
</feature>
<feature type="chain" id="PRO_5044026756" description="Translation initiation factor IF-2" evidence="2">
    <location>
        <begin position="28"/>
        <end position="116"/>
    </location>
</feature>
<dbReference type="RefSeq" id="WP_012745731.1">
    <property type="nucleotide sequence ID" value="NZ_CAIGKF010000003.1"/>
</dbReference>
<sequence>MHGKPLRFFQCGLAAAAMALAAMAAVAQPTGTPKGTRAPPMSDAEKPPATRPADQPAGATDQRQLGADQGPASARTQTSRPPSAGSPGGLAPTRDADPSKEQRSDGSHRHARPAPQ</sequence>
<dbReference type="AlphaFoldDB" id="A0AAW8EAM9"/>
<evidence type="ECO:0000313" key="4">
    <source>
        <dbReference type="Proteomes" id="UP001224845"/>
    </source>
</evidence>
<dbReference type="GeneID" id="99712263"/>
<dbReference type="EMBL" id="JAUSRV010000003">
    <property type="protein sequence ID" value="MDP9969893.1"/>
    <property type="molecule type" value="Genomic_DNA"/>
</dbReference>
<name>A0AAW8EAM9_VARPD</name>
<protein>
    <recommendedName>
        <fullName evidence="5">Translation initiation factor IF-2</fullName>
    </recommendedName>
</protein>
<proteinExistence type="predicted"/>
<comment type="caution">
    <text evidence="3">The sequence shown here is derived from an EMBL/GenBank/DDBJ whole genome shotgun (WGS) entry which is preliminary data.</text>
</comment>
<evidence type="ECO:0000256" key="2">
    <source>
        <dbReference type="SAM" id="SignalP"/>
    </source>
</evidence>
<dbReference type="Proteomes" id="UP001224845">
    <property type="component" value="Unassembled WGS sequence"/>
</dbReference>
<evidence type="ECO:0000256" key="1">
    <source>
        <dbReference type="SAM" id="MobiDB-lite"/>
    </source>
</evidence>
<gene>
    <name evidence="3" type="ORF">J2W39_001123</name>
</gene>
<feature type="signal peptide" evidence="2">
    <location>
        <begin position="1"/>
        <end position="27"/>
    </location>
</feature>
<reference evidence="3" key="1">
    <citation type="submission" date="2023-07" db="EMBL/GenBank/DDBJ databases">
        <title>Sorghum-associated microbial communities from plants grown in Nebraska, USA.</title>
        <authorList>
            <person name="Schachtman D."/>
        </authorList>
    </citation>
    <scope>NUCLEOTIDE SEQUENCE</scope>
    <source>
        <strain evidence="3">DS3315</strain>
    </source>
</reference>
<evidence type="ECO:0000313" key="3">
    <source>
        <dbReference type="EMBL" id="MDP9969893.1"/>
    </source>
</evidence>
<keyword evidence="2" id="KW-0732">Signal</keyword>
<feature type="compositionally biased region" description="Basic and acidic residues" evidence="1">
    <location>
        <begin position="94"/>
        <end position="108"/>
    </location>
</feature>
<accession>A0AAW8EAM9</accession>
<organism evidence="3 4">
    <name type="scientific">Variovorax paradoxus</name>
    <dbReference type="NCBI Taxonomy" id="34073"/>
    <lineage>
        <taxon>Bacteria</taxon>
        <taxon>Pseudomonadati</taxon>
        <taxon>Pseudomonadota</taxon>
        <taxon>Betaproteobacteria</taxon>
        <taxon>Burkholderiales</taxon>
        <taxon>Comamonadaceae</taxon>
        <taxon>Variovorax</taxon>
    </lineage>
</organism>
<evidence type="ECO:0008006" key="5">
    <source>
        <dbReference type="Google" id="ProtNLM"/>
    </source>
</evidence>